<evidence type="ECO:0000256" key="1">
    <source>
        <dbReference type="ARBA" id="ARBA00001933"/>
    </source>
</evidence>
<dbReference type="GO" id="GO:0019148">
    <property type="term" value="F:D-cysteine desulfhydrase activity"/>
    <property type="evidence" value="ECO:0007669"/>
    <property type="project" value="TreeGrafter"/>
</dbReference>
<reference evidence="4" key="1">
    <citation type="journal article" date="2019" name="Sci. Rep.">
        <title>Draft genome of Tanacetum cinerariifolium, the natural source of mosquito coil.</title>
        <authorList>
            <person name="Yamashiro T."/>
            <person name="Shiraishi A."/>
            <person name="Satake H."/>
            <person name="Nakayama K."/>
        </authorList>
    </citation>
    <scope>NUCLEOTIDE SEQUENCE</scope>
</reference>
<sequence>QLYYLDRTTYRRRTEPDFLVELQHTYGPAYLLPEGGTNALALRGMSELIGELRQHTDFDTVAVAAGTGGTLAGLALGLAEAAYPARALGIAALKGVFLWRKIGSTLTDLNPLAAREPQVTVTHNTVLTQVEALGRLELVRYRFKDVVEYKKSSKYPFLPDAKAALIVGGEAVGCLDLRKIKPQDVTFEGDSVRENNGVTSRRVVEALRYEAIFAFHAGREEGHVLVLARTFLNAGDGDSVAAIGQEAFFFALFNGNFHSLRKLLLADDDFAGFVFVEAVAFELVGHLFLGTLLVGTVGRYLGQRLGGRVAFGSFVGVLKHREGKVPLRSTGTKRGRGRCKERAAGYQTL</sequence>
<proteinExistence type="inferred from homology"/>
<accession>A0A699L0I6</accession>
<dbReference type="InterPro" id="IPR025324">
    <property type="entry name" value="DUF4230"/>
</dbReference>
<dbReference type="Pfam" id="PF14014">
    <property type="entry name" value="DUF4230"/>
    <property type="match status" value="1"/>
</dbReference>
<name>A0A699L0I6_TANCI</name>
<dbReference type="InterPro" id="IPR036052">
    <property type="entry name" value="TrpB-like_PALP_sf"/>
</dbReference>
<evidence type="ECO:0000256" key="2">
    <source>
        <dbReference type="ARBA" id="ARBA00008639"/>
    </source>
</evidence>
<gene>
    <name evidence="4" type="ORF">Tci_683329</name>
</gene>
<keyword evidence="3" id="KW-0663">Pyridoxal phosphate</keyword>
<evidence type="ECO:0000313" key="4">
    <source>
        <dbReference type="EMBL" id="GFB11358.1"/>
    </source>
</evidence>
<dbReference type="PANTHER" id="PTHR43780">
    <property type="entry name" value="1-AMINOCYCLOPROPANE-1-CARBOXYLATE DEAMINASE-RELATED"/>
    <property type="match status" value="1"/>
</dbReference>
<comment type="cofactor">
    <cofactor evidence="1">
        <name>pyridoxal 5'-phosphate</name>
        <dbReference type="ChEBI" id="CHEBI:597326"/>
    </cofactor>
</comment>
<dbReference type="InterPro" id="IPR027278">
    <property type="entry name" value="ACCD_DCysDesulf"/>
</dbReference>
<evidence type="ECO:0000256" key="3">
    <source>
        <dbReference type="ARBA" id="ARBA00022898"/>
    </source>
</evidence>
<dbReference type="EMBL" id="BKCJ010554916">
    <property type="protein sequence ID" value="GFB11358.1"/>
    <property type="molecule type" value="Genomic_DNA"/>
</dbReference>
<dbReference type="AlphaFoldDB" id="A0A699L0I6"/>
<dbReference type="SUPFAM" id="SSF53686">
    <property type="entry name" value="Tryptophan synthase beta subunit-like PLP-dependent enzymes"/>
    <property type="match status" value="1"/>
</dbReference>
<dbReference type="Gene3D" id="3.40.50.1100">
    <property type="match status" value="1"/>
</dbReference>
<comment type="caution">
    <text evidence="4">The sequence shown here is derived from an EMBL/GenBank/DDBJ whole genome shotgun (WGS) entry which is preliminary data.</text>
</comment>
<dbReference type="PANTHER" id="PTHR43780:SF2">
    <property type="entry name" value="1-AMINOCYCLOPROPANE-1-CARBOXYLATE DEAMINASE-RELATED"/>
    <property type="match status" value="1"/>
</dbReference>
<comment type="similarity">
    <text evidence="2">Belongs to the ACC deaminase/D-cysteine desulfhydrase family.</text>
</comment>
<organism evidence="4">
    <name type="scientific">Tanacetum cinerariifolium</name>
    <name type="common">Dalmatian daisy</name>
    <name type="synonym">Chrysanthemum cinerariifolium</name>
    <dbReference type="NCBI Taxonomy" id="118510"/>
    <lineage>
        <taxon>Eukaryota</taxon>
        <taxon>Viridiplantae</taxon>
        <taxon>Streptophyta</taxon>
        <taxon>Embryophyta</taxon>
        <taxon>Tracheophyta</taxon>
        <taxon>Spermatophyta</taxon>
        <taxon>Magnoliopsida</taxon>
        <taxon>eudicotyledons</taxon>
        <taxon>Gunneridae</taxon>
        <taxon>Pentapetalae</taxon>
        <taxon>asterids</taxon>
        <taxon>campanulids</taxon>
        <taxon>Asterales</taxon>
        <taxon>Asteraceae</taxon>
        <taxon>Asteroideae</taxon>
        <taxon>Anthemideae</taxon>
        <taxon>Anthemidinae</taxon>
        <taxon>Tanacetum</taxon>
    </lineage>
</organism>
<feature type="non-terminal residue" evidence="4">
    <location>
        <position position="1"/>
    </location>
</feature>
<protein>
    <submittedName>
        <fullName evidence="4">Uncharacterized protein</fullName>
    </submittedName>
</protein>